<dbReference type="InterPro" id="IPR018075">
    <property type="entry name" value="UBQ-activ_enz_E1"/>
</dbReference>
<dbReference type="Gene3D" id="1.20.1050.10">
    <property type="match status" value="1"/>
</dbReference>
<dbReference type="CDD" id="cd03190">
    <property type="entry name" value="GST_C_Omega_like"/>
    <property type="match status" value="1"/>
</dbReference>
<dbReference type="InterPro" id="IPR042302">
    <property type="entry name" value="E1_FCCH_sf"/>
</dbReference>
<dbReference type="GO" id="GO:0019948">
    <property type="term" value="F:SUMO activating enzyme activity"/>
    <property type="evidence" value="ECO:0007669"/>
    <property type="project" value="TreeGrafter"/>
</dbReference>
<dbReference type="Pfam" id="PF09358">
    <property type="entry name" value="E1_UFD"/>
    <property type="match status" value="1"/>
</dbReference>
<evidence type="ECO:0000256" key="8">
    <source>
        <dbReference type="ARBA" id="ARBA00022840"/>
    </source>
</evidence>
<dbReference type="Gene3D" id="1.10.10.2660">
    <property type="entry name" value="Ubiquitin-activating enzyme E1, SCCH domain"/>
    <property type="match status" value="1"/>
</dbReference>
<keyword evidence="15" id="KW-1185">Reference proteome</keyword>
<keyword evidence="8 11" id="KW-0067">ATP-binding</keyword>
<comment type="catalytic activity">
    <reaction evidence="1">
        <text>ATP + ubiquitin + [E1 ubiquitin-activating enzyme]-L-cysteine = AMP + diphosphate + S-ubiquitinyl-[E1 ubiquitin-activating enzyme]-L-cysteine.</text>
        <dbReference type="EC" id="6.2.1.45"/>
    </reaction>
</comment>
<dbReference type="SUPFAM" id="SSF69572">
    <property type="entry name" value="Activating enzymes of the ubiquitin-like proteins"/>
    <property type="match status" value="2"/>
</dbReference>
<dbReference type="InterPro" id="IPR001179">
    <property type="entry name" value="PPIase_FKBP_dom"/>
</dbReference>
<dbReference type="GO" id="GO:0016925">
    <property type="term" value="P:protein sumoylation"/>
    <property type="evidence" value="ECO:0007669"/>
    <property type="project" value="TreeGrafter"/>
</dbReference>
<dbReference type="Gene3D" id="3.10.290.60">
    <property type="entry name" value="Ubiquitin-activating enzyme E1, UFD domain"/>
    <property type="match status" value="1"/>
</dbReference>
<keyword evidence="6 11" id="KW-0547">Nucleotide-binding</keyword>
<dbReference type="Gene3D" id="3.40.50.720">
    <property type="entry name" value="NAD(P)-binding Rossmann-like Domain"/>
    <property type="match status" value="1"/>
</dbReference>
<proteinExistence type="inferred from homology"/>
<dbReference type="EMBL" id="JAAMPI010000207">
    <property type="protein sequence ID" value="KAF4634115.1"/>
    <property type="molecule type" value="Genomic_DNA"/>
</dbReference>
<dbReference type="CDD" id="cd01490">
    <property type="entry name" value="Ube1_repeat2"/>
    <property type="match status" value="1"/>
</dbReference>
<dbReference type="CDD" id="cd01491">
    <property type="entry name" value="Ube1_repeat1"/>
    <property type="match status" value="1"/>
</dbReference>
<dbReference type="PANTHER" id="PTHR10953:SF4">
    <property type="entry name" value="UBIQUITIN-ACTIVATING ENZYME E1 C-TERMINAL DOMAIN-CONTAINING PROTEIN"/>
    <property type="match status" value="1"/>
</dbReference>
<dbReference type="Pfam" id="PF16190">
    <property type="entry name" value="E1_FCCH"/>
    <property type="match status" value="1"/>
</dbReference>
<dbReference type="GO" id="GO:0031510">
    <property type="term" value="C:SUMO activating enzyme complex"/>
    <property type="evidence" value="ECO:0007669"/>
    <property type="project" value="TreeGrafter"/>
</dbReference>
<comment type="subunit">
    <text evidence="4">Monomer.</text>
</comment>
<dbReference type="InterPro" id="IPR036282">
    <property type="entry name" value="Glutathione-S-Trfase_C_sf"/>
</dbReference>
<dbReference type="InterPro" id="IPR033127">
    <property type="entry name" value="UBQ-activ_enz_E1_Cys_AS"/>
</dbReference>
<dbReference type="InterPro" id="IPR045886">
    <property type="entry name" value="ThiF/MoeB/HesA"/>
</dbReference>
<gene>
    <name evidence="14" type="ORF">G7Y89_g3991</name>
</gene>
<dbReference type="SUPFAM" id="SSF52833">
    <property type="entry name" value="Thioredoxin-like"/>
    <property type="match status" value="1"/>
</dbReference>
<comment type="similarity">
    <text evidence="3 11">Belongs to the ubiquitin-activating E1 family.</text>
</comment>
<dbReference type="UniPathway" id="UPA00143"/>
<dbReference type="InterPro" id="IPR038252">
    <property type="entry name" value="UBA_E1_C_sf"/>
</dbReference>
<dbReference type="FunFam" id="3.40.30.10:FF:000162">
    <property type="entry name" value="Glutathione S-transferase Gst3"/>
    <property type="match status" value="1"/>
</dbReference>
<dbReference type="PROSITE" id="PS50059">
    <property type="entry name" value="FKBP_PPIASE"/>
    <property type="match status" value="1"/>
</dbReference>
<dbReference type="FunFam" id="3.10.290.60:FF:000001">
    <property type="entry name" value="Ubiquitin-activating enzyme E1 2"/>
    <property type="match status" value="1"/>
</dbReference>
<dbReference type="GO" id="GO:0005737">
    <property type="term" value="C:cytoplasm"/>
    <property type="evidence" value="ECO:0007669"/>
    <property type="project" value="TreeGrafter"/>
</dbReference>
<protein>
    <recommendedName>
        <fullName evidence="9">peptidylprolyl isomerase</fullName>
        <ecNumber evidence="9">5.2.1.8</ecNumber>
    </recommendedName>
</protein>
<dbReference type="InterPro" id="IPR000594">
    <property type="entry name" value="ThiF_NAD_FAD-bd"/>
</dbReference>
<dbReference type="InterPro" id="IPR018965">
    <property type="entry name" value="Ub-activating_enz_E1_C"/>
</dbReference>
<dbReference type="GO" id="GO:0004364">
    <property type="term" value="F:glutathione transferase activity"/>
    <property type="evidence" value="ECO:0007669"/>
    <property type="project" value="InterPro"/>
</dbReference>
<dbReference type="InterPro" id="IPR042449">
    <property type="entry name" value="Ub-E1_IAD_1"/>
</dbReference>
<evidence type="ECO:0000256" key="6">
    <source>
        <dbReference type="ARBA" id="ARBA00022741"/>
    </source>
</evidence>
<dbReference type="OrthoDB" id="10252231at2759"/>
<keyword evidence="7 11" id="KW-0833">Ubl conjugation pathway</keyword>
<dbReference type="FunFam" id="3.40.50.720:FF:000015">
    <property type="entry name" value="Ubiquitin-activating enzyme E1 1"/>
    <property type="match status" value="1"/>
</dbReference>
<dbReference type="InterPro" id="IPR046357">
    <property type="entry name" value="PPIase_dom_sf"/>
</dbReference>
<keyword evidence="5 11" id="KW-0436">Ligase</keyword>
<dbReference type="SFLD" id="SFLDS00019">
    <property type="entry name" value="Glutathione_Transferase_(cytos"/>
    <property type="match status" value="1"/>
</dbReference>
<evidence type="ECO:0000313" key="15">
    <source>
        <dbReference type="Proteomes" id="UP000566819"/>
    </source>
</evidence>
<feature type="active site" description="Glycyl thioester intermediate" evidence="10">
    <location>
        <position position="802"/>
    </location>
</feature>
<dbReference type="PANTHER" id="PTHR10953">
    <property type="entry name" value="UBIQUITIN-ACTIVATING ENZYME E1"/>
    <property type="match status" value="1"/>
</dbReference>
<dbReference type="SFLD" id="SFLDG01148">
    <property type="entry name" value="Xi_(cytGST)"/>
    <property type="match status" value="1"/>
</dbReference>
<comment type="pathway">
    <text evidence="2">Protein modification; protein ubiquitination.</text>
</comment>
<dbReference type="NCBIfam" id="TIGR01408">
    <property type="entry name" value="Ube1"/>
    <property type="match status" value="1"/>
</dbReference>
<dbReference type="SMART" id="SM00985">
    <property type="entry name" value="UBA_e1_C"/>
    <property type="match status" value="1"/>
</dbReference>
<dbReference type="Pfam" id="PF00254">
    <property type="entry name" value="FKBP_C"/>
    <property type="match status" value="1"/>
</dbReference>
<dbReference type="Pfam" id="PF16191">
    <property type="entry name" value="E1_4HB"/>
    <property type="match status" value="1"/>
</dbReference>
<dbReference type="GO" id="GO:0004839">
    <property type="term" value="F:ubiquitin activating enzyme activity"/>
    <property type="evidence" value="ECO:0007669"/>
    <property type="project" value="UniProtKB-EC"/>
</dbReference>
<dbReference type="InterPro" id="IPR019572">
    <property type="entry name" value="UBA_E1_SCCH"/>
</dbReference>
<feature type="domain" description="PPIase FKBP-type" evidence="13">
    <location>
        <begin position="19"/>
        <end position="105"/>
    </location>
</feature>
<dbReference type="InterPro" id="IPR004045">
    <property type="entry name" value="Glutathione_S-Trfase_N"/>
</dbReference>
<sequence length="1571" mass="175859">MGVHKTILEEGNGPIPKVGDTVTIQYTGYLKDTNKPNNKGTQFDSSAGRGPFVVAIGVGMVIKGWDEGVTTMKVGEKATLDITSDYAYGDRGFPGHIPPHSSLIFVEHRGYLKYRGPRTRLGRYPNAKIPAQITSNGESKLGKRKLSNTDSSPPHKRVMTVSRRLFMQQRDGPHASLVLDLQHTPTSADPKADISGAQEAKDVDMDTKMQVDESVVSNNDIDESLYSRQLYVLGHEAMKRMSASNVLIVGLKGLGVEIAKNIALAGVKSLTVYDPAPAAIADLSSQFFLHPEDVGKPRAAVTAPRIAELNAYTPVSVHESSSLTSNLSQFDKYQVVVLTNTPIKDQIIVGDYLHSKGIYLVVADTFGLFGSIFCDFGKNFTVIDPTGETPVSGIVAGIDEEGLVSALDETRHGLEDGDFVTFTELVGMEALNSAEPRKVTVKGPYTFSIGDVSGLGTYKKGGIYQQVKMPKFIDFKPVSASIKSPEFLISDYAKFDRPQQLHIGFQALHAFAEQHGHLPRPMHKDDAAIVIGSAQAFVKQEKLDVELDEKLLLELSYQAQGDLSPMAAFFGGLAAQEVLKAVSGKFHPIDQWLYFDSLESLPTNSARSEELCKPLNSRYDGQIAVFGREFQEKLGNITQFLVGAGAIGCEMLKNWAMIGLAVGPKGKINVTDMDSIEKSNLNRQFLFRPKDVGKLKSDCAAAAVQAMNPDLQGHIVTMRDRVGQDTEHIFHEDFWNSLDGVTNALDNVDARTYVDRRCVFFRKPLLESGTLGTKGNTQVIIPHLTESYSSSQDPPEQSFPMCTLRSFPNKIEHTIAWARELFESYFVKPAETVNLYLNQPNYLETTLKQGGNEKATLETIRDFLVEDKPLSVEDCIKWARLQFEKQYNNAIQQLLYNFPKDSVSSSGAAFWSGPKRAPDPLKFDPKNEFHWTFIVSGANLHAFNYGINTKELDPNTIQKVLDNMIIPDFSPSSAVKIQADDSEPDPNANASAFNDTEELQEITNKLPEPKQLAGFKLQPVEFEKDDDTNYHIDFITAASNLRAENYKIELADRHKTKFIAGKIIPAIATTTALVTGLVILEFYKIIDGKNDLEQFKNGFVNLALPFFGFSEPIASPKDKYKGKDGEVSIDKLWDRFEVENITLQELITHFDEKGLTITMLSSGVSLLYANFFQASKLKDRYPMKLSDLVAHISKKPIPDHQKNVIFEICVEDQSGEDVECPAASPRLAYNKTEGKITDWVAPSDKSGEFKRGQSQFRNFIQKGGEFPPEKGRYHLYVSYACPWAHRTLIVRKLKGLEDIIPYTSVHWHMQEKGWRFATPEDKDAPGANVTADPIKGHEKYTHLREVYFQVDPEYKGRFTVPTLYDVKQGKIVSNESSEIIRMFYTEFDDTIEEKYRNVDLFPSNLQKEIEATNQWTYNDINNGVYKSGFATTQEAYSKAVTTLFNSLERVEKHLSETEGPFYYGKNVTEADVRLFTTIVRFDVVYVQHFKTNIKDIRSGFPHIHKWLRYLYWNVPAFKDTTEFTHIKRHYTKSHTNINPSSITPVGPEPPILREDEEVPAVKFALAMAGKK</sequence>
<dbReference type="GO" id="GO:0005524">
    <property type="term" value="F:ATP binding"/>
    <property type="evidence" value="ECO:0007669"/>
    <property type="project" value="UniProtKB-KW"/>
</dbReference>
<accession>A0A8H4RQB0</accession>
<dbReference type="FunFam" id="1.10.10.2660:FF:000001">
    <property type="entry name" value="Ubiquitin-activating enzyme E1 1"/>
    <property type="match status" value="1"/>
</dbReference>
<dbReference type="SFLD" id="SFLDG01206">
    <property type="entry name" value="Xi.1"/>
    <property type="match status" value="1"/>
</dbReference>
<dbReference type="Pfam" id="PF00899">
    <property type="entry name" value="ThiF"/>
    <property type="match status" value="1"/>
</dbReference>
<dbReference type="FunFam" id="2.40.30.180:FF:000001">
    <property type="entry name" value="ubiquitin-like modifier-activating enzyme 1"/>
    <property type="match status" value="1"/>
</dbReference>
<dbReference type="Gene3D" id="3.50.50.80">
    <property type="entry name" value="Ubiquitin-activating enzyme E1, inactive adenylation domain, subdomain 1"/>
    <property type="match status" value="1"/>
</dbReference>
<dbReference type="PROSITE" id="PS00865">
    <property type="entry name" value="UBIQUITIN_ACTIVAT_2"/>
    <property type="match status" value="1"/>
</dbReference>
<dbReference type="InterPro" id="IPR016639">
    <property type="entry name" value="GST_Omega/GSH"/>
</dbReference>
<evidence type="ECO:0000256" key="7">
    <source>
        <dbReference type="ARBA" id="ARBA00022786"/>
    </source>
</evidence>
<keyword evidence="9" id="KW-0697">Rotamase</keyword>
<dbReference type="Gene3D" id="3.10.50.40">
    <property type="match status" value="1"/>
</dbReference>
<dbReference type="Gene3D" id="3.40.30.10">
    <property type="entry name" value="Glutaredoxin"/>
    <property type="match status" value="1"/>
</dbReference>
<dbReference type="Pfam" id="PF13409">
    <property type="entry name" value="GST_N_2"/>
    <property type="match status" value="1"/>
</dbReference>
<dbReference type="InterPro" id="IPR036249">
    <property type="entry name" value="Thioredoxin-like_sf"/>
</dbReference>
<dbReference type="Pfam" id="PF10585">
    <property type="entry name" value="UBA_E1_SCCH"/>
    <property type="match status" value="1"/>
</dbReference>
<comment type="caution">
    <text evidence="14">The sequence shown here is derived from an EMBL/GenBank/DDBJ whole genome shotgun (WGS) entry which is preliminary data.</text>
</comment>
<feature type="region of interest" description="Disordered" evidence="12">
    <location>
        <begin position="132"/>
        <end position="156"/>
    </location>
</feature>
<dbReference type="Gene3D" id="3.40.50.12550">
    <property type="entry name" value="Ubiquitin-activating enzyme E1, inactive adenylation domain, subdomain 2"/>
    <property type="match status" value="1"/>
</dbReference>
<dbReference type="InterPro" id="IPR000011">
    <property type="entry name" value="UBQ/SUMO-activ_enz_E1-like"/>
</dbReference>
<dbReference type="Pfam" id="PF13410">
    <property type="entry name" value="GST_C_2"/>
    <property type="match status" value="1"/>
</dbReference>
<evidence type="ECO:0000256" key="12">
    <source>
        <dbReference type="SAM" id="MobiDB-lite"/>
    </source>
</evidence>
<evidence type="ECO:0000256" key="4">
    <source>
        <dbReference type="ARBA" id="ARBA00011245"/>
    </source>
</evidence>
<name>A0A8H4RQB0_9HELO</name>
<dbReference type="FunFam" id="3.50.50.80:FF:000001">
    <property type="entry name" value="ubiquitin-like modifier-activating enzyme 1"/>
    <property type="match status" value="1"/>
</dbReference>
<dbReference type="InterPro" id="IPR042063">
    <property type="entry name" value="Ubi_acti_E1_SCCH"/>
</dbReference>
<organism evidence="14 15">
    <name type="scientific">Cudoniella acicularis</name>
    <dbReference type="NCBI Taxonomy" id="354080"/>
    <lineage>
        <taxon>Eukaryota</taxon>
        <taxon>Fungi</taxon>
        <taxon>Dikarya</taxon>
        <taxon>Ascomycota</taxon>
        <taxon>Pezizomycotina</taxon>
        <taxon>Leotiomycetes</taxon>
        <taxon>Helotiales</taxon>
        <taxon>Tricladiaceae</taxon>
        <taxon>Cudoniella</taxon>
    </lineage>
</organism>
<dbReference type="InterPro" id="IPR035985">
    <property type="entry name" value="Ubiquitin-activating_enz"/>
</dbReference>
<evidence type="ECO:0000256" key="3">
    <source>
        <dbReference type="ARBA" id="ARBA00005673"/>
    </source>
</evidence>
<evidence type="ECO:0000256" key="9">
    <source>
        <dbReference type="PROSITE-ProRule" id="PRU00277"/>
    </source>
</evidence>
<dbReference type="InterPro" id="IPR047047">
    <property type="entry name" value="GST_Omega-like_C"/>
</dbReference>
<evidence type="ECO:0000259" key="13">
    <source>
        <dbReference type="PROSITE" id="PS50059"/>
    </source>
</evidence>
<evidence type="ECO:0000256" key="2">
    <source>
        <dbReference type="ARBA" id="ARBA00004906"/>
    </source>
</evidence>
<dbReference type="PRINTS" id="PR01849">
    <property type="entry name" value="UBIQUITINACT"/>
</dbReference>
<evidence type="ECO:0000256" key="10">
    <source>
        <dbReference type="PROSITE-ProRule" id="PRU10132"/>
    </source>
</evidence>
<dbReference type="Proteomes" id="UP000566819">
    <property type="component" value="Unassembled WGS sequence"/>
</dbReference>
<dbReference type="InterPro" id="IPR032418">
    <property type="entry name" value="E1_FCCH"/>
</dbReference>
<keyword evidence="9" id="KW-0413">Isomerase</keyword>
<dbReference type="Gene3D" id="2.40.30.180">
    <property type="entry name" value="Ubiquitin-activating enzyme E1, FCCH domain"/>
    <property type="match status" value="1"/>
</dbReference>
<dbReference type="FunFam" id="3.40.50.12550:FF:000001">
    <property type="entry name" value="Ubiquitin-activating enzyme E1 1"/>
    <property type="match status" value="1"/>
</dbReference>
<evidence type="ECO:0000256" key="1">
    <source>
        <dbReference type="ARBA" id="ARBA00000488"/>
    </source>
</evidence>
<dbReference type="InterPro" id="IPR040079">
    <property type="entry name" value="Glutathione_S-Trfase"/>
</dbReference>
<dbReference type="InterPro" id="IPR032420">
    <property type="entry name" value="E1_4HB"/>
</dbReference>
<evidence type="ECO:0000256" key="11">
    <source>
        <dbReference type="RuleBase" id="RU000519"/>
    </source>
</evidence>
<dbReference type="SUPFAM" id="SSF54534">
    <property type="entry name" value="FKBP-like"/>
    <property type="match status" value="1"/>
</dbReference>
<dbReference type="SUPFAM" id="SSF47616">
    <property type="entry name" value="GST C-terminal domain-like"/>
    <property type="match status" value="1"/>
</dbReference>
<evidence type="ECO:0000256" key="5">
    <source>
        <dbReference type="ARBA" id="ARBA00022598"/>
    </source>
</evidence>
<dbReference type="EC" id="5.2.1.8" evidence="9"/>
<comment type="catalytic activity">
    <reaction evidence="9">
        <text>[protein]-peptidylproline (omega=180) = [protein]-peptidylproline (omega=0)</text>
        <dbReference type="Rhea" id="RHEA:16237"/>
        <dbReference type="Rhea" id="RHEA-COMP:10747"/>
        <dbReference type="Rhea" id="RHEA-COMP:10748"/>
        <dbReference type="ChEBI" id="CHEBI:83833"/>
        <dbReference type="ChEBI" id="CHEBI:83834"/>
        <dbReference type="EC" id="5.2.1.8"/>
    </reaction>
</comment>
<evidence type="ECO:0000313" key="14">
    <source>
        <dbReference type="EMBL" id="KAF4634115.1"/>
    </source>
</evidence>
<reference evidence="14 15" key="1">
    <citation type="submission" date="2020-03" db="EMBL/GenBank/DDBJ databases">
        <title>Draft Genome Sequence of Cudoniella acicularis.</title>
        <authorList>
            <person name="Buettner E."/>
            <person name="Kellner H."/>
        </authorList>
    </citation>
    <scope>NUCLEOTIDE SEQUENCE [LARGE SCALE GENOMIC DNA]</scope>
    <source>
        <strain evidence="14 15">DSM 108380</strain>
    </source>
</reference>
<dbReference type="GO" id="GO:0003755">
    <property type="term" value="F:peptidyl-prolyl cis-trans isomerase activity"/>
    <property type="evidence" value="ECO:0007669"/>
    <property type="project" value="UniProtKB-KW"/>
</dbReference>